<evidence type="ECO:0000256" key="1">
    <source>
        <dbReference type="SAM" id="MobiDB-lite"/>
    </source>
</evidence>
<dbReference type="Proteomes" id="UP001610861">
    <property type="component" value="Unassembled WGS sequence"/>
</dbReference>
<sequence>MGTSGAPGAFWGAVAQIAPVLALTLVLEARVAVKKWHDATPKSLKVSQGIVYGLAGLGAVVVMQDALQRLVNSDQFGLAPTAVLWIVGGVAGIVILGPVVTAFADPYEPPQEVTLVAVRSEQPRELSATSAAEEAHESEAPAQTVEAGEGGPAHLEH</sequence>
<dbReference type="EMBL" id="JBIQWL010000003">
    <property type="protein sequence ID" value="MFH8250823.1"/>
    <property type="molecule type" value="Genomic_DNA"/>
</dbReference>
<keyword evidence="2" id="KW-0472">Membrane</keyword>
<gene>
    <name evidence="3" type="ORF">ACH3VR_10695</name>
</gene>
<feature type="transmembrane region" description="Helical" evidence="2">
    <location>
        <begin position="6"/>
        <end position="29"/>
    </location>
</feature>
<evidence type="ECO:0000313" key="3">
    <source>
        <dbReference type="EMBL" id="MFH8250823.1"/>
    </source>
</evidence>
<feature type="region of interest" description="Disordered" evidence="1">
    <location>
        <begin position="124"/>
        <end position="157"/>
    </location>
</feature>
<keyword evidence="2" id="KW-0812">Transmembrane</keyword>
<evidence type="ECO:0000313" key="4">
    <source>
        <dbReference type="Proteomes" id="UP001610861"/>
    </source>
</evidence>
<keyword evidence="4" id="KW-1185">Reference proteome</keyword>
<accession>A0ABW7Q7L8</accession>
<keyword evidence="2" id="KW-1133">Transmembrane helix</keyword>
<protein>
    <submittedName>
        <fullName evidence="3">Uncharacterized protein</fullName>
    </submittedName>
</protein>
<reference evidence="3 4" key="1">
    <citation type="submission" date="2024-09" db="EMBL/GenBank/DDBJ databases">
        <authorList>
            <person name="Pan X."/>
        </authorList>
    </citation>
    <scope>NUCLEOTIDE SEQUENCE [LARGE SCALE GENOMIC DNA]</scope>
    <source>
        <strain evidence="3 4">B2969</strain>
    </source>
</reference>
<organism evidence="3 4">
    <name type="scientific">Microbacterium alkaliflavum</name>
    <dbReference type="NCBI Taxonomy" id="3248839"/>
    <lineage>
        <taxon>Bacteria</taxon>
        <taxon>Bacillati</taxon>
        <taxon>Actinomycetota</taxon>
        <taxon>Actinomycetes</taxon>
        <taxon>Micrococcales</taxon>
        <taxon>Microbacteriaceae</taxon>
        <taxon>Microbacterium</taxon>
    </lineage>
</organism>
<evidence type="ECO:0000256" key="2">
    <source>
        <dbReference type="SAM" id="Phobius"/>
    </source>
</evidence>
<comment type="caution">
    <text evidence="3">The sequence shown here is derived from an EMBL/GenBank/DDBJ whole genome shotgun (WGS) entry which is preliminary data.</text>
</comment>
<proteinExistence type="predicted"/>
<feature type="transmembrane region" description="Helical" evidence="2">
    <location>
        <begin position="50"/>
        <end position="71"/>
    </location>
</feature>
<name>A0ABW7Q7L8_9MICO</name>
<dbReference type="RefSeq" id="WP_396640772.1">
    <property type="nucleotide sequence ID" value="NZ_JBIQWL010000003.1"/>
</dbReference>
<feature type="transmembrane region" description="Helical" evidence="2">
    <location>
        <begin position="83"/>
        <end position="104"/>
    </location>
</feature>